<feature type="transmembrane region" description="Helical" evidence="7">
    <location>
        <begin position="810"/>
        <end position="832"/>
    </location>
</feature>
<evidence type="ECO:0000313" key="10">
    <source>
        <dbReference type="Proteomes" id="UP000663829"/>
    </source>
</evidence>
<evidence type="ECO:0000256" key="5">
    <source>
        <dbReference type="ARBA" id="ARBA00023136"/>
    </source>
</evidence>
<gene>
    <name evidence="8" type="ORF">GPM918_LOCUS15901</name>
    <name evidence="9" type="ORF">SRO942_LOCUS15901</name>
</gene>
<feature type="region of interest" description="Disordered" evidence="6">
    <location>
        <begin position="191"/>
        <end position="264"/>
    </location>
</feature>
<feature type="transmembrane region" description="Helical" evidence="7">
    <location>
        <begin position="370"/>
        <end position="396"/>
    </location>
</feature>
<feature type="transmembrane region" description="Helical" evidence="7">
    <location>
        <begin position="701"/>
        <end position="721"/>
    </location>
</feature>
<dbReference type="PANTHER" id="PTHR23513">
    <property type="entry name" value="INTEGRAL MEMBRANE EFFLUX PROTEIN-RELATED"/>
    <property type="match status" value="1"/>
</dbReference>
<feature type="transmembrane region" description="Helical" evidence="7">
    <location>
        <begin position="611"/>
        <end position="630"/>
    </location>
</feature>
<dbReference type="GO" id="GO:0022857">
    <property type="term" value="F:transmembrane transporter activity"/>
    <property type="evidence" value="ECO:0007669"/>
    <property type="project" value="InterPro"/>
</dbReference>
<evidence type="ECO:0000256" key="6">
    <source>
        <dbReference type="SAM" id="MobiDB-lite"/>
    </source>
</evidence>
<keyword evidence="4 7" id="KW-1133">Transmembrane helix</keyword>
<dbReference type="EMBL" id="CAJOBC010004072">
    <property type="protein sequence ID" value="CAF3813511.1"/>
    <property type="molecule type" value="Genomic_DNA"/>
</dbReference>
<evidence type="ECO:0000256" key="4">
    <source>
        <dbReference type="ARBA" id="ARBA00022989"/>
    </source>
</evidence>
<evidence type="ECO:0000256" key="2">
    <source>
        <dbReference type="ARBA" id="ARBA00022475"/>
    </source>
</evidence>
<dbReference type="Proteomes" id="UP000663829">
    <property type="component" value="Unassembled WGS sequence"/>
</dbReference>
<dbReference type="Gene3D" id="1.20.1250.20">
    <property type="entry name" value="MFS general substrate transporter like domains"/>
    <property type="match status" value="1"/>
</dbReference>
<dbReference type="GO" id="GO:0005886">
    <property type="term" value="C:plasma membrane"/>
    <property type="evidence" value="ECO:0007669"/>
    <property type="project" value="UniProtKB-SubCell"/>
</dbReference>
<name>A0A814JV03_9BILA</name>
<feature type="region of interest" description="Disordered" evidence="6">
    <location>
        <begin position="1"/>
        <end position="35"/>
    </location>
</feature>
<dbReference type="InterPro" id="IPR036259">
    <property type="entry name" value="MFS_trans_sf"/>
</dbReference>
<evidence type="ECO:0000313" key="8">
    <source>
        <dbReference type="EMBL" id="CAF1043455.1"/>
    </source>
</evidence>
<reference evidence="8" key="1">
    <citation type="submission" date="2021-02" db="EMBL/GenBank/DDBJ databases">
        <authorList>
            <person name="Nowell W R."/>
        </authorList>
    </citation>
    <scope>NUCLEOTIDE SEQUENCE</scope>
</reference>
<keyword evidence="2" id="KW-1003">Cell membrane</keyword>
<keyword evidence="3 7" id="KW-0812">Transmembrane</keyword>
<keyword evidence="10" id="KW-1185">Reference proteome</keyword>
<accession>A0A814JV03</accession>
<sequence length="847" mass="95319">MSRGVRQYGRRDGNNGGRVNGVRVPPPSISSQSASRWRYVLEAPAGATTRTSRPITNISQQTKTTTMNDIIVDHAMSRNRLTDASTHSNVTTRDVYSNKEGQHLSPKEYFYRNETEAQSSVPRHVDDAWITQFVDSDIDYSTSTVENQEVQALIRAPPKIRRYPLNVDVSPELIVHSNTQQLPHTQDNAVRYLRPRTPPPPGSIITRKIRAPPSLHTQPNTLRQQPHRPRTSSSVSTVEKSPARAKYASTTVNKTSPPRKWILERPNLPSESRSVQMNKVGVQRPNPQRYNSQYKDSFYTTEFVSWKTQELESDEEKQQQASLTEEETLMEQNDEYNGRQIHHNQDERHGKKGALTRIWLLFSGQEKRNIAIYIFGIMLYKFGLEAFNGAIVSLATNRYDQDAFNTRTPPRTFEKVGLLVGLNQACQCIGSILIAPLIKRWPTRTVLAISVFVFAIFTAILMIIDASTGGRIKPSNFQPTHESDFSYYGRYNTNLIIPIYCVSGIAYGMVELIRRIIPRDIVGDDGEKLQRMDAFVHIFYEIAGVSGAFTTGLGLIPRLGNNYAFIITPILFTASAVVWFFISSLGITTTDPDDQLPINDGKSKTNYFKSVINGFVLFGQSVYFGGKIILTNRKFIWLWSAYSLTLYAHRYIENGIAPQVARRYLGNSAWSQIIVGGSNFGELLGALFVFIFTSLIKSPILWLRIDALLLFIVWYIPFYYPPAGNVKYAWIIAATYIPFGFGAAADDVSLNAYIQSTVSRQESKNKNVSSLGAVMAFLYSSYIIIYAITNPLLGKYIDSVYNSSKTVRPALVYTVGVQLTIILVIVFVSTFIPKGAIAFNPSLLHEK</sequence>
<evidence type="ECO:0008006" key="11">
    <source>
        <dbReference type="Google" id="ProtNLM"/>
    </source>
</evidence>
<organism evidence="8 10">
    <name type="scientific">Didymodactylos carnosus</name>
    <dbReference type="NCBI Taxonomy" id="1234261"/>
    <lineage>
        <taxon>Eukaryota</taxon>
        <taxon>Metazoa</taxon>
        <taxon>Spiralia</taxon>
        <taxon>Gnathifera</taxon>
        <taxon>Rotifera</taxon>
        <taxon>Eurotatoria</taxon>
        <taxon>Bdelloidea</taxon>
        <taxon>Philodinida</taxon>
        <taxon>Philodinidae</taxon>
        <taxon>Didymodactylos</taxon>
    </lineage>
</organism>
<comment type="subcellular location">
    <subcellularLocation>
        <location evidence="1">Cell membrane</location>
        <topology evidence="1">Multi-pass membrane protein</topology>
    </subcellularLocation>
</comment>
<feature type="transmembrane region" description="Helical" evidence="7">
    <location>
        <begin position="534"/>
        <end position="556"/>
    </location>
</feature>
<feature type="compositionally biased region" description="Polar residues" evidence="6">
    <location>
        <begin position="215"/>
        <end position="224"/>
    </location>
</feature>
<dbReference type="PANTHER" id="PTHR23513:SF6">
    <property type="entry name" value="MAJOR FACILITATOR SUPERFAMILY ASSOCIATED DOMAIN-CONTAINING PROTEIN"/>
    <property type="match status" value="1"/>
</dbReference>
<proteinExistence type="predicted"/>
<dbReference type="OrthoDB" id="5344169at2759"/>
<evidence type="ECO:0000256" key="3">
    <source>
        <dbReference type="ARBA" id="ARBA00022692"/>
    </source>
</evidence>
<feature type="transmembrane region" description="Helical" evidence="7">
    <location>
        <begin position="495"/>
        <end position="513"/>
    </location>
</feature>
<evidence type="ECO:0000256" key="1">
    <source>
        <dbReference type="ARBA" id="ARBA00004651"/>
    </source>
</evidence>
<evidence type="ECO:0000256" key="7">
    <source>
        <dbReference type="SAM" id="Phobius"/>
    </source>
</evidence>
<dbReference type="Proteomes" id="UP000681722">
    <property type="component" value="Unassembled WGS sequence"/>
</dbReference>
<dbReference type="EMBL" id="CAJNOQ010004072">
    <property type="protein sequence ID" value="CAF1043455.1"/>
    <property type="molecule type" value="Genomic_DNA"/>
</dbReference>
<dbReference type="AlphaFoldDB" id="A0A814JV03"/>
<keyword evidence="5 7" id="KW-0472">Membrane</keyword>
<comment type="caution">
    <text evidence="8">The sequence shown here is derived from an EMBL/GenBank/DDBJ whole genome shotgun (WGS) entry which is preliminary data.</text>
</comment>
<feature type="transmembrane region" description="Helical" evidence="7">
    <location>
        <begin position="562"/>
        <end position="582"/>
    </location>
</feature>
<protein>
    <recommendedName>
        <fullName evidence="11">Major facilitator superfamily domain-containing protein</fullName>
    </recommendedName>
</protein>
<feature type="transmembrane region" description="Helical" evidence="7">
    <location>
        <begin position="445"/>
        <end position="464"/>
    </location>
</feature>
<feature type="transmembrane region" description="Helical" evidence="7">
    <location>
        <begin position="728"/>
        <end position="745"/>
    </location>
</feature>
<feature type="transmembrane region" description="Helical" evidence="7">
    <location>
        <begin position="673"/>
        <end position="695"/>
    </location>
</feature>
<dbReference type="InterPro" id="IPR011701">
    <property type="entry name" value="MFS"/>
</dbReference>
<dbReference type="Pfam" id="PF07690">
    <property type="entry name" value="MFS_1"/>
    <property type="match status" value="1"/>
</dbReference>
<dbReference type="SUPFAM" id="SSF103473">
    <property type="entry name" value="MFS general substrate transporter"/>
    <property type="match status" value="1"/>
</dbReference>
<evidence type="ECO:0000313" key="9">
    <source>
        <dbReference type="EMBL" id="CAF3813511.1"/>
    </source>
</evidence>
<feature type="transmembrane region" description="Helical" evidence="7">
    <location>
        <begin position="768"/>
        <end position="789"/>
    </location>
</feature>